<dbReference type="PANTHER" id="PTHR44006:SF1">
    <property type="entry name" value="U5 SMALL NUCLEAR RIBONUCLEOPROTEIN 40 KDA PROTEIN"/>
    <property type="match status" value="1"/>
</dbReference>
<keyword evidence="2" id="KW-0677">Repeat</keyword>
<dbReference type="InterPro" id="IPR001680">
    <property type="entry name" value="WD40_rpt"/>
</dbReference>
<proteinExistence type="predicted"/>
<organism evidence="4">
    <name type="scientific">Lygus hesperus</name>
    <name type="common">Western plant bug</name>
    <dbReference type="NCBI Taxonomy" id="30085"/>
    <lineage>
        <taxon>Eukaryota</taxon>
        <taxon>Metazoa</taxon>
        <taxon>Ecdysozoa</taxon>
        <taxon>Arthropoda</taxon>
        <taxon>Hexapoda</taxon>
        <taxon>Insecta</taxon>
        <taxon>Pterygota</taxon>
        <taxon>Neoptera</taxon>
        <taxon>Paraneoptera</taxon>
        <taxon>Hemiptera</taxon>
        <taxon>Heteroptera</taxon>
        <taxon>Panheteroptera</taxon>
        <taxon>Cimicomorpha</taxon>
        <taxon>Miridae</taxon>
        <taxon>Mirini</taxon>
        <taxon>Lygus</taxon>
    </lineage>
</organism>
<dbReference type="InterPro" id="IPR052234">
    <property type="entry name" value="U5_snRNP_Component"/>
</dbReference>
<evidence type="ECO:0000256" key="2">
    <source>
        <dbReference type="ARBA" id="ARBA00022737"/>
    </source>
</evidence>
<sequence>RLRTYDIETSDCIKSFFHDDVINDIAVNGTGPYMVLSVSDDKYASMWDLRMKESTCELKFPYQLTCCALSNDARTAFISGIDQTIYSFDTRTSKPLFAMQGHSNIVTGIALSHDETQLVSNAMDQSLLLWDAKLLTSKATPTNNNASGSVRCTGKYYGHVHHQQSYQLLRCSFNKDDSKLTAGSSDSFVNVWDKITYRMLYKLPGHRGSVNEVVFHPLEPIIASCSNDNTVLVGELVL</sequence>
<name>A0A0A9WRA2_LYGHE</name>
<accession>A0A0A9WRA2</accession>
<dbReference type="GO" id="GO:0071013">
    <property type="term" value="C:catalytic step 2 spliceosome"/>
    <property type="evidence" value="ECO:0007669"/>
    <property type="project" value="TreeGrafter"/>
</dbReference>
<dbReference type="Pfam" id="PF00400">
    <property type="entry name" value="WD40"/>
    <property type="match status" value="4"/>
</dbReference>
<dbReference type="SMART" id="SM00320">
    <property type="entry name" value="WD40"/>
    <property type="match status" value="5"/>
</dbReference>
<keyword evidence="4" id="KW-0687">Ribonucleoprotein</keyword>
<dbReference type="EMBL" id="GBHO01033653">
    <property type="protein sequence ID" value="JAG09951.1"/>
    <property type="molecule type" value="Transcribed_RNA"/>
</dbReference>
<feature type="repeat" description="WD" evidence="3">
    <location>
        <begin position="172"/>
        <end position="193"/>
    </location>
</feature>
<protein>
    <submittedName>
        <fullName evidence="4">U5 small nuclear ribonucleoprotein 40 kDa protein</fullName>
    </submittedName>
</protein>
<dbReference type="GO" id="GO:0003723">
    <property type="term" value="F:RNA binding"/>
    <property type="evidence" value="ECO:0007669"/>
    <property type="project" value="TreeGrafter"/>
</dbReference>
<dbReference type="PROSITE" id="PS50294">
    <property type="entry name" value="WD_REPEATS_REGION"/>
    <property type="match status" value="2"/>
</dbReference>
<feature type="repeat" description="WD" evidence="3">
    <location>
        <begin position="99"/>
        <end position="131"/>
    </location>
</feature>
<reference evidence="4" key="2">
    <citation type="submission" date="2014-07" db="EMBL/GenBank/DDBJ databases">
        <authorList>
            <person name="Hull J."/>
        </authorList>
    </citation>
    <scope>NUCLEOTIDE SEQUENCE</scope>
</reference>
<dbReference type="InterPro" id="IPR015943">
    <property type="entry name" value="WD40/YVTN_repeat-like_dom_sf"/>
</dbReference>
<dbReference type="PROSITE" id="PS50082">
    <property type="entry name" value="WD_REPEATS_2"/>
    <property type="match status" value="3"/>
</dbReference>
<gene>
    <name evidence="4" type="primary">SNRNP40_3</name>
    <name evidence="4" type="ORF">CM83_23883</name>
</gene>
<dbReference type="InterPro" id="IPR036322">
    <property type="entry name" value="WD40_repeat_dom_sf"/>
</dbReference>
<evidence type="ECO:0000256" key="3">
    <source>
        <dbReference type="PROSITE-ProRule" id="PRU00221"/>
    </source>
</evidence>
<feature type="non-terminal residue" evidence="4">
    <location>
        <position position="1"/>
    </location>
</feature>
<dbReference type="SUPFAM" id="SSF50978">
    <property type="entry name" value="WD40 repeat-like"/>
    <property type="match status" value="1"/>
</dbReference>
<keyword evidence="1 3" id="KW-0853">WD repeat</keyword>
<dbReference type="AlphaFoldDB" id="A0A0A9WRA2"/>
<evidence type="ECO:0000256" key="1">
    <source>
        <dbReference type="ARBA" id="ARBA00022574"/>
    </source>
</evidence>
<dbReference type="PANTHER" id="PTHR44006">
    <property type="entry name" value="U5 SMALL NUCLEAR RIBONUCLEOPROTEIN 40 KDA PROTEIN"/>
    <property type="match status" value="1"/>
</dbReference>
<feature type="repeat" description="WD" evidence="3">
    <location>
        <begin position="203"/>
        <end position="238"/>
    </location>
</feature>
<dbReference type="Gene3D" id="2.130.10.10">
    <property type="entry name" value="YVTN repeat-like/Quinoprotein amine dehydrogenase"/>
    <property type="match status" value="1"/>
</dbReference>
<reference evidence="4" key="1">
    <citation type="journal article" date="2014" name="PLoS ONE">
        <title>Transcriptome-Based Identification of ABC Transporters in the Western Tarnished Plant Bug Lygus hesperus.</title>
        <authorList>
            <person name="Hull J.J."/>
            <person name="Chaney K."/>
            <person name="Geib S.M."/>
            <person name="Fabrick J.A."/>
            <person name="Brent C.S."/>
            <person name="Walsh D."/>
            <person name="Lavine L.C."/>
        </authorList>
    </citation>
    <scope>NUCLEOTIDE SEQUENCE</scope>
</reference>
<evidence type="ECO:0000313" key="4">
    <source>
        <dbReference type="EMBL" id="JAG09951.1"/>
    </source>
</evidence>